<dbReference type="Gene3D" id="1.10.260.40">
    <property type="entry name" value="lambda repressor-like DNA-binding domains"/>
    <property type="match status" value="1"/>
</dbReference>
<dbReference type="AlphaFoldDB" id="S4MNB9"/>
<dbReference type="HOGENOM" id="CLU_2132042_0_0_11"/>
<protein>
    <recommendedName>
        <fullName evidence="4">HTH cro/C1-type domain-containing protein</fullName>
    </recommendedName>
</protein>
<accession>S4MNB9</accession>
<evidence type="ECO:0000313" key="2">
    <source>
        <dbReference type="EMBL" id="EPJ34922.1"/>
    </source>
</evidence>
<reference evidence="2 3" key="1">
    <citation type="submission" date="2013-02" db="EMBL/GenBank/DDBJ databases">
        <title>Draft Genome Sequence of Streptomyces afghaniensis, Which Produces Compounds of the Julimycin B-Complex.</title>
        <authorList>
            <person name="Gruening B.A."/>
            <person name="Praeg A."/>
            <person name="Erxleben A."/>
            <person name="Guenther S."/>
            <person name="Fiedler H.-P."/>
            <person name="Goodfellow M."/>
            <person name="Mueller M."/>
        </authorList>
    </citation>
    <scope>NUCLEOTIDE SEQUENCE [LARGE SCALE GENOMIC DNA]</scope>
    <source>
        <strain evidence="2 3">772</strain>
    </source>
</reference>
<comment type="caution">
    <text evidence="2">The sequence shown here is derived from an EMBL/GenBank/DDBJ whole genome shotgun (WGS) entry which is preliminary data.</text>
</comment>
<dbReference type="InterPro" id="IPR001387">
    <property type="entry name" value="Cro/C1-type_HTH"/>
</dbReference>
<evidence type="ECO:0008006" key="4">
    <source>
        <dbReference type="Google" id="ProtNLM"/>
    </source>
</evidence>
<dbReference type="EMBL" id="AOPY01001673">
    <property type="protein sequence ID" value="EPJ34922.1"/>
    <property type="molecule type" value="Genomic_DNA"/>
</dbReference>
<feature type="region of interest" description="Disordered" evidence="1">
    <location>
        <begin position="86"/>
        <end position="113"/>
    </location>
</feature>
<gene>
    <name evidence="2" type="ORF">STAFG_8030</name>
</gene>
<evidence type="ECO:0000313" key="3">
    <source>
        <dbReference type="Proteomes" id="UP000015001"/>
    </source>
</evidence>
<dbReference type="CDD" id="cd00093">
    <property type="entry name" value="HTH_XRE"/>
    <property type="match status" value="1"/>
</dbReference>
<dbReference type="PANTHER" id="PTHR35010">
    <property type="entry name" value="BLL4672 PROTEIN-RELATED"/>
    <property type="match status" value="1"/>
</dbReference>
<dbReference type="Pfam" id="PF13560">
    <property type="entry name" value="HTH_31"/>
    <property type="match status" value="1"/>
</dbReference>
<dbReference type="PATRIC" id="fig|1283301.3.peg.7969"/>
<dbReference type="GO" id="GO:0003677">
    <property type="term" value="F:DNA binding"/>
    <property type="evidence" value="ECO:0007669"/>
    <property type="project" value="InterPro"/>
</dbReference>
<dbReference type="SUPFAM" id="SSF47413">
    <property type="entry name" value="lambda repressor-like DNA-binding domains"/>
    <property type="match status" value="1"/>
</dbReference>
<keyword evidence="3" id="KW-1185">Reference proteome</keyword>
<sequence length="113" mass="12331">MDAGVVQERGAELSEFLRGRRARLKPSDVGLVDHGRYRRVPGLRREELAQLAGVSMAYYTRLEQGHVHNASPEILDAWAPLVIEDPERHGDVDPEARASSAAVTSAPAGSTCR</sequence>
<feature type="compositionally biased region" description="Basic and acidic residues" evidence="1">
    <location>
        <begin position="86"/>
        <end position="96"/>
    </location>
</feature>
<dbReference type="PANTHER" id="PTHR35010:SF2">
    <property type="entry name" value="BLL4672 PROTEIN"/>
    <property type="match status" value="1"/>
</dbReference>
<proteinExistence type="predicted"/>
<evidence type="ECO:0000256" key="1">
    <source>
        <dbReference type="SAM" id="MobiDB-lite"/>
    </source>
</evidence>
<name>S4MNB9_9ACTN</name>
<organism evidence="2 3">
    <name type="scientific">Streptomyces afghaniensis 772</name>
    <dbReference type="NCBI Taxonomy" id="1283301"/>
    <lineage>
        <taxon>Bacteria</taxon>
        <taxon>Bacillati</taxon>
        <taxon>Actinomycetota</taxon>
        <taxon>Actinomycetes</taxon>
        <taxon>Kitasatosporales</taxon>
        <taxon>Streptomycetaceae</taxon>
        <taxon>Streptomyces</taxon>
    </lineage>
</organism>
<dbReference type="InterPro" id="IPR010982">
    <property type="entry name" value="Lambda_DNA-bd_dom_sf"/>
</dbReference>
<dbReference type="Proteomes" id="UP000015001">
    <property type="component" value="Unassembled WGS sequence"/>
</dbReference>